<reference evidence="1 2" key="1">
    <citation type="submission" date="2019-05" db="EMBL/GenBank/DDBJ databases">
        <title>Another draft genome of Portunus trituberculatus and its Hox gene families provides insights of decapod evolution.</title>
        <authorList>
            <person name="Jeong J.-H."/>
            <person name="Song I."/>
            <person name="Kim S."/>
            <person name="Choi T."/>
            <person name="Kim D."/>
            <person name="Ryu S."/>
            <person name="Kim W."/>
        </authorList>
    </citation>
    <scope>NUCLEOTIDE SEQUENCE [LARGE SCALE GENOMIC DNA]</scope>
    <source>
        <tissue evidence="1">Muscle</tissue>
    </source>
</reference>
<sequence>MGGAGRGSHY</sequence>
<keyword evidence="2" id="KW-1185">Reference proteome</keyword>
<evidence type="ECO:0000313" key="2">
    <source>
        <dbReference type="Proteomes" id="UP000324222"/>
    </source>
</evidence>
<organism evidence="1 2">
    <name type="scientific">Portunus trituberculatus</name>
    <name type="common">Swimming crab</name>
    <name type="synonym">Neptunus trituberculatus</name>
    <dbReference type="NCBI Taxonomy" id="210409"/>
    <lineage>
        <taxon>Eukaryota</taxon>
        <taxon>Metazoa</taxon>
        <taxon>Ecdysozoa</taxon>
        <taxon>Arthropoda</taxon>
        <taxon>Crustacea</taxon>
        <taxon>Multicrustacea</taxon>
        <taxon>Malacostraca</taxon>
        <taxon>Eumalacostraca</taxon>
        <taxon>Eucarida</taxon>
        <taxon>Decapoda</taxon>
        <taxon>Pleocyemata</taxon>
        <taxon>Brachyura</taxon>
        <taxon>Eubrachyura</taxon>
        <taxon>Portunoidea</taxon>
        <taxon>Portunidae</taxon>
        <taxon>Portuninae</taxon>
        <taxon>Portunus</taxon>
    </lineage>
</organism>
<proteinExistence type="predicted"/>
<evidence type="ECO:0000313" key="1">
    <source>
        <dbReference type="EMBL" id="MPC86332.1"/>
    </source>
</evidence>
<name>A0A5B7IR70_PORTR</name>
<protein>
    <submittedName>
        <fullName evidence="1">Uncharacterized protein</fullName>
    </submittedName>
</protein>
<gene>
    <name evidence="1" type="ORF">E2C01_081155</name>
</gene>
<dbReference type="EMBL" id="VSRR010071136">
    <property type="protein sequence ID" value="MPC86332.1"/>
    <property type="molecule type" value="Genomic_DNA"/>
</dbReference>
<comment type="caution">
    <text evidence="1">The sequence shown here is derived from an EMBL/GenBank/DDBJ whole genome shotgun (WGS) entry which is preliminary data.</text>
</comment>
<dbReference type="Proteomes" id="UP000324222">
    <property type="component" value="Unassembled WGS sequence"/>
</dbReference>
<accession>A0A5B7IR70</accession>